<evidence type="ECO:0000313" key="3">
    <source>
        <dbReference type="Proteomes" id="UP001596504"/>
    </source>
</evidence>
<keyword evidence="1" id="KW-1133">Transmembrane helix</keyword>
<dbReference type="RefSeq" id="WP_380667585.1">
    <property type="nucleotide sequence ID" value="NZ_JBHTCJ010000005.1"/>
</dbReference>
<protein>
    <submittedName>
        <fullName evidence="2">Uncharacterized protein</fullName>
    </submittedName>
</protein>
<feature type="transmembrane region" description="Helical" evidence="1">
    <location>
        <begin position="30"/>
        <end position="52"/>
    </location>
</feature>
<organism evidence="2 3">
    <name type="scientific">Saccharopolyspora griseoalba</name>
    <dbReference type="NCBI Taxonomy" id="1431848"/>
    <lineage>
        <taxon>Bacteria</taxon>
        <taxon>Bacillati</taxon>
        <taxon>Actinomycetota</taxon>
        <taxon>Actinomycetes</taxon>
        <taxon>Pseudonocardiales</taxon>
        <taxon>Pseudonocardiaceae</taxon>
        <taxon>Saccharopolyspora</taxon>
    </lineage>
</organism>
<dbReference type="Proteomes" id="UP001596504">
    <property type="component" value="Unassembled WGS sequence"/>
</dbReference>
<name>A0ABW2LK61_9PSEU</name>
<evidence type="ECO:0000313" key="2">
    <source>
        <dbReference type="EMBL" id="MFC7342068.1"/>
    </source>
</evidence>
<proteinExistence type="predicted"/>
<evidence type="ECO:0000256" key="1">
    <source>
        <dbReference type="SAM" id="Phobius"/>
    </source>
</evidence>
<accession>A0ABW2LK61</accession>
<keyword evidence="1" id="KW-0812">Transmembrane</keyword>
<reference evidence="3" key="1">
    <citation type="journal article" date="2019" name="Int. J. Syst. Evol. Microbiol.">
        <title>The Global Catalogue of Microorganisms (GCM) 10K type strain sequencing project: providing services to taxonomists for standard genome sequencing and annotation.</title>
        <authorList>
            <consortium name="The Broad Institute Genomics Platform"/>
            <consortium name="The Broad Institute Genome Sequencing Center for Infectious Disease"/>
            <person name="Wu L."/>
            <person name="Ma J."/>
        </authorList>
    </citation>
    <scope>NUCLEOTIDE SEQUENCE [LARGE SCALE GENOMIC DNA]</scope>
    <source>
        <strain evidence="3">WLHS5</strain>
    </source>
</reference>
<keyword evidence="3" id="KW-1185">Reference proteome</keyword>
<keyword evidence="1" id="KW-0472">Membrane</keyword>
<gene>
    <name evidence="2" type="ORF">ACFQRI_11670</name>
</gene>
<comment type="caution">
    <text evidence="2">The sequence shown here is derived from an EMBL/GenBank/DDBJ whole genome shotgun (WGS) entry which is preliminary data.</text>
</comment>
<dbReference type="EMBL" id="JBHTCJ010000005">
    <property type="protein sequence ID" value="MFC7342068.1"/>
    <property type="molecule type" value="Genomic_DNA"/>
</dbReference>
<sequence>MQANGYVDGVMGNESSLLSIRRLFDFIEPLASTISGIGALVSALCALVLLLITRKQLRAALAQVDVASQQAATAEAQAAAARASVEYSRNNLRSAELTRYDTQAPNLATVVNSSATRIGFTKVSLEDLRGEIVPEESIPDRFTFGAPAEGHGLWEAWVSGEVVVINEGSCSVLATVAGASGEWELPDGRGEVYDGDHLLLRPRDEVILKWTKSYQLHDWYLDRRKKSTDKLGVFGGFTVNFVSAANPELVDNHQFNYDWHPLSPYCRVDESPRRNIQVIEGEYVYFDDSPPLVEFLNRERIYPVSPADEENANPGLFPKNYRAVFPSLGKSGFLNQ</sequence>